<sequence length="104" mass="10614">MSNPCAMAVLPVRDDLCAAGASAAATGRRLRRTRPADGPRTLPQVRAPVRPHGADGEGKCANAIAGMAKCEEGRATGSAPAEYVNLSTSSPRLDRGDSTLAGDP</sequence>
<keyword evidence="3" id="KW-1185">Reference proteome</keyword>
<reference evidence="3" key="1">
    <citation type="journal article" date="2019" name="Int. J. Syst. Evol. Microbiol.">
        <title>The Global Catalogue of Microorganisms (GCM) 10K type strain sequencing project: providing services to taxonomists for standard genome sequencing and annotation.</title>
        <authorList>
            <consortium name="The Broad Institute Genomics Platform"/>
            <consortium name="The Broad Institute Genome Sequencing Center for Infectious Disease"/>
            <person name="Wu L."/>
            <person name="Ma J."/>
        </authorList>
    </citation>
    <scope>NUCLEOTIDE SEQUENCE [LARGE SCALE GENOMIC DNA]</scope>
    <source>
        <strain evidence="3">JCM 9373</strain>
    </source>
</reference>
<name>A0ABP6P417_9ACTN</name>
<feature type="region of interest" description="Disordered" evidence="1">
    <location>
        <begin position="23"/>
        <end position="56"/>
    </location>
</feature>
<protein>
    <submittedName>
        <fullName evidence="2">Uncharacterized protein</fullName>
    </submittedName>
</protein>
<dbReference type="Proteomes" id="UP001500320">
    <property type="component" value="Unassembled WGS sequence"/>
</dbReference>
<comment type="caution">
    <text evidence="2">The sequence shown here is derived from an EMBL/GenBank/DDBJ whole genome shotgun (WGS) entry which is preliminary data.</text>
</comment>
<evidence type="ECO:0000256" key="1">
    <source>
        <dbReference type="SAM" id="MobiDB-lite"/>
    </source>
</evidence>
<feature type="region of interest" description="Disordered" evidence="1">
    <location>
        <begin position="75"/>
        <end position="104"/>
    </location>
</feature>
<accession>A0ABP6P417</accession>
<dbReference type="EMBL" id="BAAAUT010000093">
    <property type="protein sequence ID" value="GAA3165792.1"/>
    <property type="molecule type" value="Genomic_DNA"/>
</dbReference>
<gene>
    <name evidence="2" type="ORF">GCM10010466_65740</name>
</gene>
<proteinExistence type="predicted"/>
<organism evidence="2 3">
    <name type="scientific">Planomonospora alba</name>
    <dbReference type="NCBI Taxonomy" id="161354"/>
    <lineage>
        <taxon>Bacteria</taxon>
        <taxon>Bacillati</taxon>
        <taxon>Actinomycetota</taxon>
        <taxon>Actinomycetes</taxon>
        <taxon>Streptosporangiales</taxon>
        <taxon>Streptosporangiaceae</taxon>
        <taxon>Planomonospora</taxon>
    </lineage>
</organism>
<evidence type="ECO:0000313" key="2">
    <source>
        <dbReference type="EMBL" id="GAA3165792.1"/>
    </source>
</evidence>
<evidence type="ECO:0000313" key="3">
    <source>
        <dbReference type="Proteomes" id="UP001500320"/>
    </source>
</evidence>